<name>A0A1E5RTM6_9ASCO</name>
<evidence type="ECO:0000256" key="1">
    <source>
        <dbReference type="SAM" id="SignalP"/>
    </source>
</evidence>
<dbReference type="AlphaFoldDB" id="A0A1E5RTM6"/>
<dbReference type="Proteomes" id="UP000095605">
    <property type="component" value="Unassembled WGS sequence"/>
</dbReference>
<comment type="caution">
    <text evidence="2">The sequence shown here is derived from an EMBL/GenBank/DDBJ whole genome shotgun (WGS) entry which is preliminary data.</text>
</comment>
<reference evidence="3" key="1">
    <citation type="journal article" date="2016" name="Genome Announc.">
        <title>Genome sequences of three species of Hanseniaspora isolated from spontaneous wine fermentations.</title>
        <authorList>
            <person name="Sternes P.R."/>
            <person name="Lee D."/>
            <person name="Kutyna D.R."/>
            <person name="Borneman A.R."/>
        </authorList>
    </citation>
    <scope>NUCLEOTIDE SEQUENCE [LARGE SCALE GENOMIC DNA]</scope>
    <source>
        <strain evidence="3">AWRI3578</strain>
    </source>
</reference>
<gene>
    <name evidence="2" type="ORF">AWRI3578_g732</name>
</gene>
<feature type="signal peptide" evidence="1">
    <location>
        <begin position="1"/>
        <end position="21"/>
    </location>
</feature>
<dbReference type="OrthoDB" id="3972741at2759"/>
<feature type="chain" id="PRO_5009184904" evidence="1">
    <location>
        <begin position="22"/>
        <end position="99"/>
    </location>
</feature>
<sequence length="99" mass="10805">MQFINFLTIVSLFAYINNVCGEYFNTTDTDLTTTITSRITMYITMGDETYTVLKTPLAPIYTAANATGVSNETTFATGSMTGLKSVYVSQTSMYNSTSA</sequence>
<keyword evidence="1" id="KW-0732">Signal</keyword>
<accession>A0A1E5RTM6</accession>
<proteinExistence type="predicted"/>
<organism evidence="2 3">
    <name type="scientific">Hanseniaspora opuntiae</name>
    <dbReference type="NCBI Taxonomy" id="211096"/>
    <lineage>
        <taxon>Eukaryota</taxon>
        <taxon>Fungi</taxon>
        <taxon>Dikarya</taxon>
        <taxon>Ascomycota</taxon>
        <taxon>Saccharomycotina</taxon>
        <taxon>Saccharomycetes</taxon>
        <taxon>Saccharomycodales</taxon>
        <taxon>Saccharomycodaceae</taxon>
        <taxon>Hanseniaspora</taxon>
    </lineage>
</organism>
<dbReference type="EMBL" id="LPNL01000003">
    <property type="protein sequence ID" value="OEJ90229.1"/>
    <property type="molecule type" value="Genomic_DNA"/>
</dbReference>
<protein>
    <submittedName>
        <fullName evidence="2">Uncharacterized protein</fullName>
    </submittedName>
</protein>
<evidence type="ECO:0000313" key="3">
    <source>
        <dbReference type="Proteomes" id="UP000095605"/>
    </source>
</evidence>
<evidence type="ECO:0000313" key="2">
    <source>
        <dbReference type="EMBL" id="OEJ90229.1"/>
    </source>
</evidence>
<keyword evidence="3" id="KW-1185">Reference proteome</keyword>